<comment type="caution">
    <text evidence="2">The sequence shown here is derived from an EMBL/GenBank/DDBJ whole genome shotgun (WGS) entry which is preliminary data.</text>
</comment>
<proteinExistence type="predicted"/>
<feature type="region of interest" description="Disordered" evidence="1">
    <location>
        <begin position="334"/>
        <end position="382"/>
    </location>
</feature>
<sequence length="408" mass="44387">MRLPLGSRALRRRSRLLHPVYRRAPLDGTAGLRNPVSCDPVRERGDKVFGERSSATAGFDIDTEADDYFPNDDFFPDISNLFSDMALNGDNVNAGSSSAPHYSPVSFASSLKPPPFEGVNYKRWRARAILWLTTMRCFDATKGKPEGELTPLEEKAFEDADTLLRGAIISVLGENIVDSYLSISTGKDMWDAIEAKFGVSDAGSELYVMEQFYDFKMTNERSIVEQAHEIQSIAKELEQFTCVLPDKFIAGGIIAKLPPSWRNFATSLKHKRQEFSTTDLIGSLDVEEKARAKDTRARGVEGGSSANLVQKKNFQSYKSKNKNKREMNHIATGTAPSLDGELLPLHGSSSGDEDGGGDGSGVDGEAFRGHFPSGGAGTETPSPDLGFAMAAALEGFAAWLLGVLGQDL</sequence>
<dbReference type="Proteomes" id="UP001231189">
    <property type="component" value="Unassembled WGS sequence"/>
</dbReference>
<dbReference type="EMBL" id="JAUUTY010000006">
    <property type="protein sequence ID" value="KAK1617667.1"/>
    <property type="molecule type" value="Genomic_DNA"/>
</dbReference>
<dbReference type="PANTHER" id="PTHR47592:SF27">
    <property type="entry name" value="OS08G0421700 PROTEIN"/>
    <property type="match status" value="1"/>
</dbReference>
<keyword evidence="3" id="KW-1185">Reference proteome</keyword>
<evidence type="ECO:0000313" key="2">
    <source>
        <dbReference type="EMBL" id="KAK1617667.1"/>
    </source>
</evidence>
<evidence type="ECO:0000256" key="1">
    <source>
        <dbReference type="SAM" id="MobiDB-lite"/>
    </source>
</evidence>
<dbReference type="AlphaFoldDB" id="A0AAD8RCD0"/>
<dbReference type="Pfam" id="PF14223">
    <property type="entry name" value="Retrotran_gag_2"/>
    <property type="match status" value="1"/>
</dbReference>
<gene>
    <name evidence="2" type="ORF">QYE76_023184</name>
</gene>
<accession>A0AAD8RCD0</accession>
<reference evidence="2" key="1">
    <citation type="submission" date="2023-07" db="EMBL/GenBank/DDBJ databases">
        <title>A chromosome-level genome assembly of Lolium multiflorum.</title>
        <authorList>
            <person name="Chen Y."/>
            <person name="Copetti D."/>
            <person name="Kolliker R."/>
            <person name="Studer B."/>
        </authorList>
    </citation>
    <scope>NUCLEOTIDE SEQUENCE</scope>
    <source>
        <strain evidence="2">02402/16</strain>
        <tissue evidence="2">Leaf</tissue>
    </source>
</reference>
<dbReference type="PANTHER" id="PTHR47592">
    <property type="entry name" value="PBF68 PROTEIN"/>
    <property type="match status" value="1"/>
</dbReference>
<protein>
    <recommendedName>
        <fullName evidence="4">Retrotransposon protein, putative, Ty1-copia subclass</fullName>
    </recommendedName>
</protein>
<name>A0AAD8RCD0_LOLMU</name>
<evidence type="ECO:0008006" key="4">
    <source>
        <dbReference type="Google" id="ProtNLM"/>
    </source>
</evidence>
<organism evidence="2 3">
    <name type="scientific">Lolium multiflorum</name>
    <name type="common">Italian ryegrass</name>
    <name type="synonym">Lolium perenne subsp. multiflorum</name>
    <dbReference type="NCBI Taxonomy" id="4521"/>
    <lineage>
        <taxon>Eukaryota</taxon>
        <taxon>Viridiplantae</taxon>
        <taxon>Streptophyta</taxon>
        <taxon>Embryophyta</taxon>
        <taxon>Tracheophyta</taxon>
        <taxon>Spermatophyta</taxon>
        <taxon>Magnoliopsida</taxon>
        <taxon>Liliopsida</taxon>
        <taxon>Poales</taxon>
        <taxon>Poaceae</taxon>
        <taxon>BOP clade</taxon>
        <taxon>Pooideae</taxon>
        <taxon>Poodae</taxon>
        <taxon>Poeae</taxon>
        <taxon>Poeae Chloroplast Group 2 (Poeae type)</taxon>
        <taxon>Loliodinae</taxon>
        <taxon>Loliinae</taxon>
        <taxon>Lolium</taxon>
    </lineage>
</organism>
<evidence type="ECO:0000313" key="3">
    <source>
        <dbReference type="Proteomes" id="UP001231189"/>
    </source>
</evidence>